<proteinExistence type="inferred from homology"/>
<name>A0ABY5XZ85_9BACT</name>
<evidence type="ECO:0000256" key="6">
    <source>
        <dbReference type="ARBA" id="ARBA00022842"/>
    </source>
</evidence>
<feature type="binding site" evidence="10">
    <location>
        <begin position="153"/>
        <end position="154"/>
    </location>
    <ligand>
        <name>thiamine diphosphate</name>
        <dbReference type="ChEBI" id="CHEBI:58937"/>
    </ligand>
</feature>
<organism evidence="12 13">
    <name type="scientific">Taurinivorans muris</name>
    <dbReference type="NCBI Taxonomy" id="2787751"/>
    <lineage>
        <taxon>Bacteria</taxon>
        <taxon>Pseudomonadati</taxon>
        <taxon>Thermodesulfobacteriota</taxon>
        <taxon>Desulfovibrionia</taxon>
        <taxon>Desulfovibrionales</taxon>
        <taxon>Desulfovibrionaceae</taxon>
        <taxon>Taurinivorans</taxon>
    </lineage>
</organism>
<dbReference type="SUPFAM" id="SSF52518">
    <property type="entry name" value="Thiamin diphosphate-binding fold (THDP-binding)"/>
    <property type="match status" value="2"/>
</dbReference>
<feature type="domain" description="Transketolase-like pyrimidine-binding" evidence="11">
    <location>
        <begin position="326"/>
        <end position="487"/>
    </location>
</feature>
<dbReference type="PROSITE" id="PS00801">
    <property type="entry name" value="TRANSKETOLASE_1"/>
    <property type="match status" value="1"/>
</dbReference>
<evidence type="ECO:0000256" key="2">
    <source>
        <dbReference type="ARBA" id="ARBA00011081"/>
    </source>
</evidence>
<evidence type="ECO:0000313" key="12">
    <source>
        <dbReference type="EMBL" id="UWX05126.1"/>
    </source>
</evidence>
<dbReference type="Pfam" id="PF13292">
    <property type="entry name" value="DXP_synthase_N"/>
    <property type="match status" value="1"/>
</dbReference>
<dbReference type="Gene3D" id="3.40.50.970">
    <property type="match status" value="2"/>
</dbReference>
<dbReference type="PANTHER" id="PTHR43322:SF5">
    <property type="entry name" value="1-DEOXY-D-XYLULOSE-5-PHOSPHATE SYNTHASE, CHLOROPLASTIC"/>
    <property type="match status" value="1"/>
</dbReference>
<dbReference type="HAMAP" id="MF_00315">
    <property type="entry name" value="DXP_synth"/>
    <property type="match status" value="1"/>
</dbReference>
<feature type="binding site" evidence="10">
    <location>
        <position position="292"/>
    </location>
    <ligand>
        <name>thiamine diphosphate</name>
        <dbReference type="ChEBI" id="CHEBI:58937"/>
    </ligand>
</feature>
<comment type="function">
    <text evidence="10">Catalyzes the acyloin condensation reaction between C atoms 2 and 3 of pyruvate and glyceraldehyde 3-phosphate to yield 1-deoxy-D-xylulose-5-phosphate (DXP).</text>
</comment>
<evidence type="ECO:0000256" key="4">
    <source>
        <dbReference type="ARBA" id="ARBA00022679"/>
    </source>
</evidence>
<feature type="binding site" evidence="10">
    <location>
        <position position="181"/>
    </location>
    <ligand>
        <name>thiamine diphosphate</name>
        <dbReference type="ChEBI" id="CHEBI:58937"/>
    </ligand>
</feature>
<comment type="pathway">
    <text evidence="1 10">Metabolic intermediate biosynthesis; 1-deoxy-D-xylulose 5-phosphate biosynthesis; 1-deoxy-D-xylulose 5-phosphate from D-glyceraldehyde 3-phosphate and pyruvate: step 1/1.</text>
</comment>
<dbReference type="GO" id="GO:0008661">
    <property type="term" value="F:1-deoxy-D-xylulose-5-phosphate synthase activity"/>
    <property type="evidence" value="ECO:0007669"/>
    <property type="project" value="UniProtKB-EC"/>
</dbReference>
<feature type="binding site" evidence="10">
    <location>
        <begin position="121"/>
        <end position="123"/>
    </location>
    <ligand>
        <name>thiamine diphosphate</name>
        <dbReference type="ChEBI" id="CHEBI:58937"/>
    </ligand>
</feature>
<dbReference type="InterPro" id="IPR033248">
    <property type="entry name" value="Transketolase_C"/>
</dbReference>
<evidence type="ECO:0000313" key="13">
    <source>
        <dbReference type="Proteomes" id="UP001058120"/>
    </source>
</evidence>
<evidence type="ECO:0000256" key="9">
    <source>
        <dbReference type="ARBA" id="ARBA00023229"/>
    </source>
</evidence>
<evidence type="ECO:0000256" key="10">
    <source>
        <dbReference type="HAMAP-Rule" id="MF_00315"/>
    </source>
</evidence>
<dbReference type="InterPro" id="IPR049557">
    <property type="entry name" value="Transketolase_CS"/>
</dbReference>
<dbReference type="InterPro" id="IPR029061">
    <property type="entry name" value="THDP-binding"/>
</dbReference>
<evidence type="ECO:0000256" key="8">
    <source>
        <dbReference type="ARBA" id="ARBA00023052"/>
    </source>
</evidence>
<protein>
    <recommendedName>
        <fullName evidence="10">1-deoxy-D-xylulose-5-phosphate synthase</fullName>
        <ecNumber evidence="10">2.2.1.7</ecNumber>
    </recommendedName>
    <alternativeName>
        <fullName evidence="10">1-deoxyxylulose-5-phosphate synthase</fullName>
        <shortName evidence="10">DXP synthase</shortName>
        <shortName evidence="10">DXPS</shortName>
    </alternativeName>
</protein>
<sequence length="639" mass="70071">MTDFNIPASLLDENLPHSIRQMDLAEKERLARDIRQTIIQVVAKNGGHLAPSLGVVELTLALLSVFNPSRDHIIWDVGHQCYPWKLLTKRAKDFKTLRQFGGLSGFPKRSESPEFDRFGGGHASISISAGLGMAMARDLNDTDENIVSVIGDGALTGGMAFEALNQAGGLHKRMIVVLNDNEMSISRNVGALSQFLSRNLAHKRFLNFKDSTGNFLKSIPKIGETLYNIADKGEKSLKTLFTQGMIFEALGFNYIGPIDGNNLEELIRHLEIAKEAEKPILLHIRTKKGLGYPPAENNPSRFHRVPGFEPETGLVPTPKINAEQGPGFTKIFGASLCELASEDKKIIAVCAAMPDGTGLGEFRSRFPERFIDAGICEEHAVTFAAGMATRGLKPVVAIYSTFLQRAYDQIIHDVCLQNLPVVFCLDRAGLVGEDGASHHGVFDLTYLRSIPNMTVLAPRDEEDLPDCLYTALQLNSPVAIRYPAMPTHAKIAKHEGFKLLETGKGDMLIEAEQKDVCVLAVGHRVHPCKTAIKALPNNNISLFDARWISPVPEEQLKKLAAAYKGLVFVEENCRAGGFSSACLEFLADNDLLGACKILRIGLPDNTFAEHGPVEELRKAYGIDTDSLGKQFVNFADTIK</sequence>
<dbReference type="NCBIfam" id="TIGR00204">
    <property type="entry name" value="dxs"/>
    <property type="match status" value="1"/>
</dbReference>
<feature type="binding site" evidence="10">
    <location>
        <position position="181"/>
    </location>
    <ligand>
        <name>Mg(2+)</name>
        <dbReference type="ChEBI" id="CHEBI:18420"/>
    </ligand>
</feature>
<comment type="subunit">
    <text evidence="3 10">Homodimer.</text>
</comment>
<dbReference type="NCBIfam" id="NF003933">
    <property type="entry name" value="PRK05444.2-2"/>
    <property type="match status" value="1"/>
</dbReference>
<dbReference type="InterPro" id="IPR009014">
    <property type="entry name" value="Transketo_C/PFOR_II"/>
</dbReference>
<dbReference type="PROSITE" id="PS00802">
    <property type="entry name" value="TRANSKETOLASE_2"/>
    <property type="match status" value="1"/>
</dbReference>
<dbReference type="InterPro" id="IPR005477">
    <property type="entry name" value="Dxylulose-5-P_synthase"/>
</dbReference>
<evidence type="ECO:0000256" key="7">
    <source>
        <dbReference type="ARBA" id="ARBA00022977"/>
    </source>
</evidence>
<dbReference type="Pfam" id="PF02779">
    <property type="entry name" value="Transket_pyr"/>
    <property type="match status" value="1"/>
</dbReference>
<feature type="binding site" evidence="10">
    <location>
        <position position="377"/>
    </location>
    <ligand>
        <name>thiamine diphosphate</name>
        <dbReference type="ChEBI" id="CHEBI:58937"/>
    </ligand>
</feature>
<dbReference type="SUPFAM" id="SSF52922">
    <property type="entry name" value="TK C-terminal domain-like"/>
    <property type="match status" value="1"/>
</dbReference>
<keyword evidence="4 10" id="KW-0808">Transferase</keyword>
<evidence type="ECO:0000256" key="3">
    <source>
        <dbReference type="ARBA" id="ARBA00011738"/>
    </source>
</evidence>
<dbReference type="EMBL" id="CP065938">
    <property type="protein sequence ID" value="UWX05126.1"/>
    <property type="molecule type" value="Genomic_DNA"/>
</dbReference>
<feature type="binding site" evidence="10">
    <location>
        <position position="152"/>
    </location>
    <ligand>
        <name>Mg(2+)</name>
        <dbReference type="ChEBI" id="CHEBI:18420"/>
    </ligand>
</feature>
<comment type="similarity">
    <text evidence="2 10">Belongs to the transketolase family. DXPS subfamily.</text>
</comment>
<comment type="cofactor">
    <cofactor evidence="10">
        <name>Mg(2+)</name>
        <dbReference type="ChEBI" id="CHEBI:18420"/>
    </cofactor>
    <text evidence="10">Binds 1 Mg(2+) ion per subunit.</text>
</comment>
<keyword evidence="5 10" id="KW-0479">Metal-binding</keyword>
<dbReference type="RefSeq" id="WP_334314691.1">
    <property type="nucleotide sequence ID" value="NZ_CP065938.1"/>
</dbReference>
<dbReference type="CDD" id="cd02007">
    <property type="entry name" value="TPP_DXS"/>
    <property type="match status" value="1"/>
</dbReference>
<keyword evidence="6 10" id="KW-0460">Magnesium</keyword>
<dbReference type="PANTHER" id="PTHR43322">
    <property type="entry name" value="1-D-DEOXYXYLULOSE 5-PHOSPHATE SYNTHASE-RELATED"/>
    <property type="match status" value="1"/>
</dbReference>
<dbReference type="SMART" id="SM00861">
    <property type="entry name" value="Transket_pyr"/>
    <property type="match status" value="1"/>
</dbReference>
<gene>
    <name evidence="10" type="primary">dxs</name>
    <name evidence="12" type="ORF">JBF11_06520</name>
</gene>
<dbReference type="EC" id="2.2.1.7" evidence="10"/>
<comment type="cofactor">
    <cofactor evidence="10">
        <name>thiamine diphosphate</name>
        <dbReference type="ChEBI" id="CHEBI:58937"/>
    </cofactor>
    <text evidence="10">Binds 1 thiamine pyrophosphate per subunit.</text>
</comment>
<keyword evidence="13" id="KW-1185">Reference proteome</keyword>
<dbReference type="Proteomes" id="UP001058120">
    <property type="component" value="Chromosome"/>
</dbReference>
<keyword evidence="9 10" id="KW-0414">Isoprene biosynthesis</keyword>
<dbReference type="Pfam" id="PF02780">
    <property type="entry name" value="Transketolase_C"/>
    <property type="match status" value="1"/>
</dbReference>
<dbReference type="InterPro" id="IPR005475">
    <property type="entry name" value="Transketolase-like_Pyr-bd"/>
</dbReference>
<evidence type="ECO:0000256" key="1">
    <source>
        <dbReference type="ARBA" id="ARBA00004980"/>
    </source>
</evidence>
<accession>A0ABY5XZ85</accession>
<dbReference type="Gene3D" id="3.40.50.920">
    <property type="match status" value="1"/>
</dbReference>
<dbReference type="InterPro" id="IPR020826">
    <property type="entry name" value="Transketolase_BS"/>
</dbReference>
<evidence type="ECO:0000256" key="5">
    <source>
        <dbReference type="ARBA" id="ARBA00022723"/>
    </source>
</evidence>
<reference evidence="12" key="1">
    <citation type="submission" date="2020-12" db="EMBL/GenBank/DDBJ databases">
        <title>Taurinivorans muris gen. nov., sp. nov., fundamental and realized metabolic niche of a ubiquitous sulfidogenic bacterium in the murine intestine.</title>
        <authorList>
            <person name="Ye H."/>
            <person name="Hanson B.T."/>
            <person name="Loy A."/>
        </authorList>
    </citation>
    <scope>NUCLEOTIDE SEQUENCE</scope>
    <source>
        <strain evidence="12">LT0009</strain>
    </source>
</reference>
<keyword evidence="8 10" id="KW-0786">Thiamine pyrophosphate</keyword>
<evidence type="ECO:0000259" key="11">
    <source>
        <dbReference type="SMART" id="SM00861"/>
    </source>
</evidence>
<comment type="catalytic activity">
    <reaction evidence="10">
        <text>D-glyceraldehyde 3-phosphate + pyruvate + H(+) = 1-deoxy-D-xylulose 5-phosphate + CO2</text>
        <dbReference type="Rhea" id="RHEA:12605"/>
        <dbReference type="ChEBI" id="CHEBI:15361"/>
        <dbReference type="ChEBI" id="CHEBI:15378"/>
        <dbReference type="ChEBI" id="CHEBI:16526"/>
        <dbReference type="ChEBI" id="CHEBI:57792"/>
        <dbReference type="ChEBI" id="CHEBI:59776"/>
        <dbReference type="EC" id="2.2.1.7"/>
    </reaction>
</comment>
<feature type="binding site" evidence="10">
    <location>
        <position position="79"/>
    </location>
    <ligand>
        <name>thiamine diphosphate</name>
        <dbReference type="ChEBI" id="CHEBI:58937"/>
    </ligand>
</feature>
<dbReference type="CDD" id="cd07033">
    <property type="entry name" value="TPP_PYR_DXS_TK_like"/>
    <property type="match status" value="1"/>
</dbReference>
<keyword evidence="7 10" id="KW-0784">Thiamine biosynthesis</keyword>